<keyword evidence="6 10" id="KW-1133">Transmembrane helix</keyword>
<reference evidence="11" key="1">
    <citation type="journal article" date="2020" name="Arch.">
        <title>Full genome sequence of bovine alphaherpesvirus 2 (BoHV-2).</title>
        <authorList>
            <person name="Pfaff F."/>
            <person name="Neubauer-Juric A."/>
            <person name="Krebs S."/>
            <person name="Hauser A."/>
            <person name="Singer S."/>
            <person name="Blum H."/>
            <person name="Hoffmann B."/>
        </authorList>
    </citation>
    <scope>NUCLEOTIDE SEQUENCE</scope>
    <source>
        <strain evidence="11">Riems 8/85</strain>
    </source>
</reference>
<keyword evidence="2" id="KW-1048">Host nucleus</keyword>
<keyword evidence="1" id="KW-0597">Phosphoprotein</keyword>
<evidence type="ECO:0000313" key="11">
    <source>
        <dbReference type="EMBL" id="QPO25243.1"/>
    </source>
</evidence>
<sequence>MLHRPRLYAVRRADSFEALTQRIRMVVPAMLQSWECDLGPHSPSNLPSRCIFQFSGQNGTDNTFPIEYVLRLMSDWAEIYCDPYLSIQNTGVSVLFQGFFNRPPDAPRASVTAERNNVILQTTGSAGMSLGELDELKRRAGLDTSPMMASMWISCFVRMPRVQLAFRFMGPEDATRTRRLLCRAAEQALEKQRCARRSRRDSPPPQREPSEENVTTAERTGLAWRVLQLARRPWSVPAWAILTGGLTIASAFYAMILMRG</sequence>
<accession>A0A7T1L7M7</accession>
<dbReference type="Proteomes" id="UP001147787">
    <property type="component" value="Segment"/>
</dbReference>
<comment type="subcellular location">
    <subcellularLocation>
        <location evidence="8">Host nucleus inner membrane</location>
        <topology evidence="8">Single-pass membrane protein</topology>
    </subcellularLocation>
</comment>
<evidence type="ECO:0000256" key="5">
    <source>
        <dbReference type="ARBA" id="ARBA00022921"/>
    </source>
</evidence>
<organism evidence="11">
    <name type="scientific">Bovine alphaherpesvirus 2</name>
    <dbReference type="NCBI Taxonomy" id="10295"/>
    <lineage>
        <taxon>Viruses</taxon>
        <taxon>Duplodnaviria</taxon>
        <taxon>Heunggongvirae</taxon>
        <taxon>Peploviricota</taxon>
        <taxon>Herviviricetes</taxon>
        <taxon>Herpesvirales</taxon>
        <taxon>Orthoherpesviridae</taxon>
        <taxon>Alphaherpesvirinae</taxon>
        <taxon>Simplexvirus</taxon>
        <taxon>Simplexvirus bovinealpha2</taxon>
    </lineage>
</organism>
<evidence type="ECO:0000256" key="6">
    <source>
        <dbReference type="ARBA" id="ARBA00022989"/>
    </source>
</evidence>
<proteinExistence type="inferred from homology"/>
<dbReference type="HAMAP" id="MF_04024">
    <property type="entry name" value="HSV_NEC2"/>
    <property type="match status" value="1"/>
</dbReference>
<dbReference type="Pfam" id="PF04541">
    <property type="entry name" value="Herpes_U34"/>
    <property type="match status" value="1"/>
</dbReference>
<evidence type="ECO:0000256" key="4">
    <source>
        <dbReference type="ARBA" id="ARBA00022870"/>
    </source>
</evidence>
<feature type="transmembrane region" description="Helical" evidence="10">
    <location>
        <begin position="238"/>
        <end position="258"/>
    </location>
</feature>
<keyword evidence="5" id="KW-0426">Late protein</keyword>
<evidence type="ECO:0000256" key="10">
    <source>
        <dbReference type="SAM" id="Phobius"/>
    </source>
</evidence>
<keyword evidence="4" id="KW-1043">Host membrane</keyword>
<dbReference type="EMBL" id="MT862164">
    <property type="protein sequence ID" value="QPO25243.1"/>
    <property type="molecule type" value="Genomic_DNA"/>
</dbReference>
<evidence type="ECO:0000256" key="3">
    <source>
        <dbReference type="ARBA" id="ARBA00022692"/>
    </source>
</evidence>
<evidence type="ECO:0000256" key="1">
    <source>
        <dbReference type="ARBA" id="ARBA00022553"/>
    </source>
</evidence>
<keyword evidence="7 10" id="KW-0472">Membrane</keyword>
<name>A0A7T1L7M7_9ALPH</name>
<keyword evidence="3 10" id="KW-0812">Transmembrane</keyword>
<dbReference type="InterPro" id="IPR007626">
    <property type="entry name" value="Herpesvirus_viron_egress-type"/>
</dbReference>
<evidence type="ECO:0000256" key="9">
    <source>
        <dbReference type="SAM" id="MobiDB-lite"/>
    </source>
</evidence>
<feature type="region of interest" description="Disordered" evidence="9">
    <location>
        <begin position="193"/>
        <end position="216"/>
    </location>
</feature>
<gene>
    <name evidence="11" type="primary">UL34</name>
</gene>
<evidence type="ECO:0000256" key="7">
    <source>
        <dbReference type="ARBA" id="ARBA00023136"/>
    </source>
</evidence>
<evidence type="ECO:0000256" key="2">
    <source>
        <dbReference type="ARBA" id="ARBA00022562"/>
    </source>
</evidence>
<protein>
    <submittedName>
        <fullName evidence="11">Nuclear egress membrane protein</fullName>
    </submittedName>
</protein>
<dbReference type="GO" id="GO:0044201">
    <property type="term" value="C:host cell nuclear inner membrane"/>
    <property type="evidence" value="ECO:0007669"/>
    <property type="project" value="UniProtKB-SubCell"/>
</dbReference>
<evidence type="ECO:0000256" key="8">
    <source>
        <dbReference type="ARBA" id="ARBA00043948"/>
    </source>
</evidence>